<dbReference type="SUPFAM" id="SSF54909">
    <property type="entry name" value="Dimeric alpha+beta barrel"/>
    <property type="match status" value="1"/>
</dbReference>
<comment type="caution">
    <text evidence="3">The sequence shown here is derived from an EMBL/GenBank/DDBJ whole genome shotgun (WGS) entry which is preliminary data.</text>
</comment>
<keyword evidence="4" id="KW-1185">Reference proteome</keyword>
<dbReference type="Gene3D" id="3.30.70.1060">
    <property type="entry name" value="Dimeric alpha+beta barrel"/>
    <property type="match status" value="1"/>
</dbReference>
<dbReference type="AlphaFoldDB" id="A0A4R4NZC9"/>
<dbReference type="RefSeq" id="WP_132415671.1">
    <property type="nucleotide sequence ID" value="NZ_SMKA01000398.1"/>
</dbReference>
<dbReference type="InterPro" id="IPR011008">
    <property type="entry name" value="Dimeric_a/b-barrel"/>
</dbReference>
<proteinExistence type="inferred from homology"/>
<reference evidence="3 4" key="1">
    <citation type="submission" date="2019-03" db="EMBL/GenBank/DDBJ databases">
        <title>Draft genome sequences of novel Actinobacteria.</title>
        <authorList>
            <person name="Sahin N."/>
            <person name="Ay H."/>
            <person name="Saygin H."/>
        </authorList>
    </citation>
    <scope>NUCLEOTIDE SEQUENCE [LARGE SCALE GENOMIC DNA]</scope>
    <source>
        <strain evidence="3 4">JCM 30547</strain>
    </source>
</reference>
<evidence type="ECO:0000313" key="4">
    <source>
        <dbReference type="Proteomes" id="UP000295075"/>
    </source>
</evidence>
<gene>
    <name evidence="3" type="ORF">E1261_42570</name>
</gene>
<dbReference type="PANTHER" id="PTHR35174:SF3">
    <property type="entry name" value="BLL7171 PROTEIN"/>
    <property type="match status" value="1"/>
</dbReference>
<dbReference type="EMBL" id="SMKA01000398">
    <property type="protein sequence ID" value="TDC14514.1"/>
    <property type="molecule type" value="Genomic_DNA"/>
</dbReference>
<protein>
    <submittedName>
        <fullName evidence="3">YciI family protein</fullName>
    </submittedName>
</protein>
<dbReference type="Proteomes" id="UP000295075">
    <property type="component" value="Unassembled WGS sequence"/>
</dbReference>
<sequence>MSKFLVLIYGNPESRAVWDGLTDEQKREGMAGYAALHEALAERGELLASESLAEPSATKQVLVRDGKPLTTDGPFAEVKEQLAGFYLLDCESMERAAEIVALIPEAPYSVVEVRPVRDLSAYT</sequence>
<evidence type="ECO:0000313" key="3">
    <source>
        <dbReference type="EMBL" id="TDC14514.1"/>
    </source>
</evidence>
<evidence type="ECO:0000259" key="2">
    <source>
        <dbReference type="Pfam" id="PF03795"/>
    </source>
</evidence>
<dbReference type="OrthoDB" id="3784582at2"/>
<accession>A0A4R4NZC9</accession>
<evidence type="ECO:0000256" key="1">
    <source>
        <dbReference type="ARBA" id="ARBA00007689"/>
    </source>
</evidence>
<dbReference type="PANTHER" id="PTHR35174">
    <property type="entry name" value="BLL7171 PROTEIN-RELATED"/>
    <property type="match status" value="1"/>
</dbReference>
<name>A0A4R4NZC9_9ACTN</name>
<dbReference type="Pfam" id="PF03795">
    <property type="entry name" value="YCII"/>
    <property type="match status" value="1"/>
</dbReference>
<comment type="similarity">
    <text evidence="1">Belongs to the YciI family.</text>
</comment>
<dbReference type="InterPro" id="IPR005545">
    <property type="entry name" value="YCII"/>
</dbReference>
<organism evidence="3 4">
    <name type="scientific">Kribbella albertanoniae</name>
    <dbReference type="NCBI Taxonomy" id="1266829"/>
    <lineage>
        <taxon>Bacteria</taxon>
        <taxon>Bacillati</taxon>
        <taxon>Actinomycetota</taxon>
        <taxon>Actinomycetes</taxon>
        <taxon>Propionibacteriales</taxon>
        <taxon>Kribbellaceae</taxon>
        <taxon>Kribbella</taxon>
    </lineage>
</organism>
<feature type="domain" description="YCII-related" evidence="2">
    <location>
        <begin position="3"/>
        <end position="119"/>
    </location>
</feature>